<dbReference type="OrthoDB" id="7619970at2"/>
<dbReference type="AlphaFoldDB" id="A0A1T5ADX2"/>
<gene>
    <name evidence="2" type="ORF">SAMN06295937_1003147</name>
</gene>
<keyword evidence="1" id="KW-0812">Transmembrane</keyword>
<evidence type="ECO:0000256" key="1">
    <source>
        <dbReference type="SAM" id="Phobius"/>
    </source>
</evidence>
<dbReference type="RefSeq" id="WP_079637327.1">
    <property type="nucleotide sequence ID" value="NZ_FUYP01000003.1"/>
</dbReference>
<feature type="transmembrane region" description="Helical" evidence="1">
    <location>
        <begin position="35"/>
        <end position="53"/>
    </location>
</feature>
<keyword evidence="1" id="KW-0472">Membrane</keyword>
<protein>
    <submittedName>
        <fullName evidence="2">Uncharacterized protein</fullName>
    </submittedName>
</protein>
<evidence type="ECO:0000313" key="3">
    <source>
        <dbReference type="Proteomes" id="UP000190044"/>
    </source>
</evidence>
<sequence length="95" mass="10208">MSDRLLDALQYYGAGAATLAALLVSLNLGRRWTGWAFVIFVTSSLALIAWGFLQSDSEGIGWQNIALLGINCVGVYRYLILKEKPGEPGSKGGTD</sequence>
<feature type="transmembrane region" description="Helical" evidence="1">
    <location>
        <begin position="59"/>
        <end position="79"/>
    </location>
</feature>
<reference evidence="3" key="1">
    <citation type="submission" date="2017-02" db="EMBL/GenBank/DDBJ databases">
        <authorList>
            <person name="Varghese N."/>
            <person name="Submissions S."/>
        </authorList>
    </citation>
    <scope>NUCLEOTIDE SEQUENCE [LARGE SCALE GENOMIC DNA]</scope>
    <source>
        <strain evidence="3">R11H</strain>
    </source>
</reference>
<keyword evidence="1" id="KW-1133">Transmembrane helix</keyword>
<dbReference type="Proteomes" id="UP000190044">
    <property type="component" value="Unassembled WGS sequence"/>
</dbReference>
<evidence type="ECO:0000313" key="2">
    <source>
        <dbReference type="EMBL" id="SKB33232.1"/>
    </source>
</evidence>
<feature type="transmembrane region" description="Helical" evidence="1">
    <location>
        <begin position="12"/>
        <end position="28"/>
    </location>
</feature>
<keyword evidence="3" id="KW-1185">Reference proteome</keyword>
<organism evidence="2 3">
    <name type="scientific">Sphingopyxis flava</name>
    <dbReference type="NCBI Taxonomy" id="1507287"/>
    <lineage>
        <taxon>Bacteria</taxon>
        <taxon>Pseudomonadati</taxon>
        <taxon>Pseudomonadota</taxon>
        <taxon>Alphaproteobacteria</taxon>
        <taxon>Sphingomonadales</taxon>
        <taxon>Sphingomonadaceae</taxon>
        <taxon>Sphingopyxis</taxon>
    </lineage>
</organism>
<dbReference type="EMBL" id="FUYP01000003">
    <property type="protein sequence ID" value="SKB33232.1"/>
    <property type="molecule type" value="Genomic_DNA"/>
</dbReference>
<proteinExistence type="predicted"/>
<name>A0A1T5ADX2_9SPHN</name>
<accession>A0A1T5ADX2</accession>